<feature type="domain" description="TNFR-Cys" evidence="14">
    <location>
        <begin position="144"/>
        <end position="186"/>
    </location>
</feature>
<dbReference type="Pfam" id="PF00020">
    <property type="entry name" value="TNFR_c6"/>
    <property type="match status" value="3"/>
</dbReference>
<dbReference type="Proteomes" id="UP000736164">
    <property type="component" value="Unassembled WGS sequence"/>
</dbReference>
<keyword evidence="7 13" id="KW-1133">Transmembrane helix</keyword>
<evidence type="ECO:0000313" key="15">
    <source>
        <dbReference type="EMBL" id="MBN3317943.1"/>
    </source>
</evidence>
<feature type="domain" description="TNFR-Cys" evidence="14">
    <location>
        <begin position="102"/>
        <end position="142"/>
    </location>
</feature>
<dbReference type="GO" id="GO:0050830">
    <property type="term" value="P:defense response to Gram-positive bacterium"/>
    <property type="evidence" value="ECO:0007669"/>
    <property type="project" value="TreeGrafter"/>
</dbReference>
<evidence type="ECO:0000256" key="11">
    <source>
        <dbReference type="ARBA" id="ARBA00023180"/>
    </source>
</evidence>
<evidence type="ECO:0000256" key="8">
    <source>
        <dbReference type="ARBA" id="ARBA00023136"/>
    </source>
</evidence>
<gene>
    <name evidence="15" type="primary">Cd40_0</name>
    <name evidence="15" type="ORF">GTO95_0002828</name>
</gene>
<evidence type="ECO:0000256" key="10">
    <source>
        <dbReference type="ARBA" id="ARBA00023170"/>
    </source>
</evidence>
<keyword evidence="10" id="KW-0675">Receptor</keyword>
<dbReference type="Gene3D" id="2.10.50.10">
    <property type="entry name" value="Tumor Necrosis Factor Receptor, subunit A, domain 2"/>
    <property type="match status" value="5"/>
</dbReference>
<dbReference type="GO" id="GO:2000406">
    <property type="term" value="P:positive regulation of T cell migration"/>
    <property type="evidence" value="ECO:0007669"/>
    <property type="project" value="TreeGrafter"/>
</dbReference>
<dbReference type="PANTHER" id="PTHR46838">
    <property type="entry name" value="TUMOR NECROSIS FACTOR RECEPTOR SUPERFAMILY MEMBER 14"/>
    <property type="match status" value="1"/>
</dbReference>
<dbReference type="PROSITE" id="PS00652">
    <property type="entry name" value="TNFR_NGFR_1"/>
    <property type="match status" value="2"/>
</dbReference>
<dbReference type="EMBL" id="JAAWVO010037165">
    <property type="protein sequence ID" value="MBN3317943.1"/>
    <property type="molecule type" value="Genomic_DNA"/>
</dbReference>
<keyword evidence="8 13" id="KW-0472">Membrane</keyword>
<dbReference type="GO" id="GO:0046642">
    <property type="term" value="P:negative regulation of alpha-beta T cell proliferation"/>
    <property type="evidence" value="ECO:0007669"/>
    <property type="project" value="TreeGrafter"/>
</dbReference>
<dbReference type="FunFam" id="2.10.50.10:FF:000007">
    <property type="entry name" value="TNF receptor superfamily member 14"/>
    <property type="match status" value="1"/>
</dbReference>
<feature type="repeat" description="TNFR-Cys" evidence="12">
    <location>
        <begin position="102"/>
        <end position="142"/>
    </location>
</feature>
<dbReference type="PROSITE" id="PS50050">
    <property type="entry name" value="TNFR_NGFR_2"/>
    <property type="match status" value="3"/>
</dbReference>
<dbReference type="InterPro" id="IPR001368">
    <property type="entry name" value="TNFR/NGFR_Cys_rich_reg"/>
</dbReference>
<feature type="non-terminal residue" evidence="15">
    <location>
        <position position="329"/>
    </location>
</feature>
<keyword evidence="9 12" id="KW-1015">Disulfide bond</keyword>
<evidence type="ECO:0000259" key="14">
    <source>
        <dbReference type="PROSITE" id="PS50050"/>
    </source>
</evidence>
<feature type="disulfide bond" evidence="12">
    <location>
        <begin position="121"/>
        <end position="134"/>
    </location>
</feature>
<dbReference type="GO" id="GO:0002720">
    <property type="term" value="P:positive regulation of cytokine production involved in immune response"/>
    <property type="evidence" value="ECO:0007669"/>
    <property type="project" value="TreeGrafter"/>
</dbReference>
<keyword evidence="4 13" id="KW-0812">Transmembrane</keyword>
<evidence type="ECO:0000256" key="13">
    <source>
        <dbReference type="SAM" id="Phobius"/>
    </source>
</evidence>
<evidence type="ECO:0000256" key="2">
    <source>
        <dbReference type="ARBA" id="ARBA00022553"/>
    </source>
</evidence>
<name>A0A8J7TC65_ATRSP</name>
<organism evidence="15 16">
    <name type="scientific">Atractosteus spatula</name>
    <name type="common">Alligator gar</name>
    <name type="synonym">Lepisosteus spatula</name>
    <dbReference type="NCBI Taxonomy" id="7917"/>
    <lineage>
        <taxon>Eukaryota</taxon>
        <taxon>Metazoa</taxon>
        <taxon>Chordata</taxon>
        <taxon>Craniata</taxon>
        <taxon>Vertebrata</taxon>
        <taxon>Euteleostomi</taxon>
        <taxon>Actinopterygii</taxon>
        <taxon>Neopterygii</taxon>
        <taxon>Holostei</taxon>
        <taxon>Semionotiformes</taxon>
        <taxon>Lepisosteidae</taxon>
        <taxon>Atractosteus</taxon>
    </lineage>
</organism>
<feature type="disulfide bond" evidence="12">
    <location>
        <begin position="38"/>
        <end position="53"/>
    </location>
</feature>
<accession>A0A8J7TC65</accession>
<feature type="disulfide bond" evidence="12">
    <location>
        <begin position="145"/>
        <end position="160"/>
    </location>
</feature>
<keyword evidence="3" id="KW-0945">Host-virus interaction</keyword>
<feature type="domain" description="TNFR-Cys" evidence="14">
    <location>
        <begin position="37"/>
        <end position="78"/>
    </location>
</feature>
<sequence>MYISTHVHVDNSLLGVFPTGERVAKNCTDTTSTLCETCPESTYMDHPNELNECKRCQKCEEEGMITKLRCSPTSNSVCECGEGFFCSVPAARGCSKCLNHTVCSEGQFTKQNEYLVNGECCPMCPAGSRVLRHCTEFSSTSCIPCVGPTYTDQPNGLLTCFQCKVCDPGLGLRTLHDCTSQKDTVCWVLSGYYCIDQADERCRAARPHTVCTPGQRVKQPGSDYTDTECEDCPQNSYSDGLFTSCKPHTDCEAMGLQEIKPGTSESDVECDKKSTPVVPIVTALAIVIPITSIGVVIFLVLKKKIPCLKGESCIIHFSLQFAVLCKVLR</sequence>
<keyword evidence="2" id="KW-0597">Phosphoprotein</keyword>
<comment type="caution">
    <text evidence="12">Lacks conserved residue(s) required for the propagation of feature annotation.</text>
</comment>
<feature type="repeat" description="TNFR-Cys" evidence="12">
    <location>
        <begin position="144"/>
        <end position="186"/>
    </location>
</feature>
<feature type="non-terminal residue" evidence="15">
    <location>
        <position position="1"/>
    </location>
</feature>
<dbReference type="PANTHER" id="PTHR46838:SF1">
    <property type="entry name" value="TUMOR NECROSIS FACTOR RECEPTOR SUPERFAMILY MEMBER 14"/>
    <property type="match status" value="1"/>
</dbReference>
<keyword evidence="5" id="KW-0732">Signal</keyword>
<evidence type="ECO:0000256" key="3">
    <source>
        <dbReference type="ARBA" id="ARBA00022581"/>
    </source>
</evidence>
<dbReference type="FunFam" id="2.10.50.10:FF:000009">
    <property type="entry name" value="Tumor necrosis factor receptor superfamily member 14"/>
    <property type="match status" value="1"/>
</dbReference>
<keyword evidence="16" id="KW-1185">Reference proteome</keyword>
<evidence type="ECO:0000256" key="4">
    <source>
        <dbReference type="ARBA" id="ARBA00022692"/>
    </source>
</evidence>
<comment type="caution">
    <text evidence="15">The sequence shown here is derived from an EMBL/GenBank/DDBJ whole genome shotgun (WGS) entry which is preliminary data.</text>
</comment>
<evidence type="ECO:0000256" key="1">
    <source>
        <dbReference type="ARBA" id="ARBA00004479"/>
    </source>
</evidence>
<comment type="subcellular location">
    <subcellularLocation>
        <location evidence="1">Membrane</location>
        <topology evidence="1">Single-pass type I membrane protein</topology>
    </subcellularLocation>
</comment>
<evidence type="ECO:0000256" key="9">
    <source>
        <dbReference type="ARBA" id="ARBA00023157"/>
    </source>
</evidence>
<proteinExistence type="predicted"/>
<reference evidence="15" key="1">
    <citation type="journal article" date="2021" name="Cell">
        <title>Tracing the genetic footprints of vertebrate landing in non-teleost ray-finned fishes.</title>
        <authorList>
            <person name="Bi X."/>
            <person name="Wang K."/>
            <person name="Yang L."/>
            <person name="Pan H."/>
            <person name="Jiang H."/>
            <person name="Wei Q."/>
            <person name="Fang M."/>
            <person name="Yu H."/>
            <person name="Zhu C."/>
            <person name="Cai Y."/>
            <person name="He Y."/>
            <person name="Gan X."/>
            <person name="Zeng H."/>
            <person name="Yu D."/>
            <person name="Zhu Y."/>
            <person name="Jiang H."/>
            <person name="Qiu Q."/>
            <person name="Yang H."/>
            <person name="Zhang Y.E."/>
            <person name="Wang W."/>
            <person name="Zhu M."/>
            <person name="He S."/>
            <person name="Zhang G."/>
        </authorList>
    </citation>
    <scope>NUCLEOTIDE SEQUENCE</scope>
    <source>
        <strain evidence="15">Allg_001</strain>
    </source>
</reference>
<evidence type="ECO:0000256" key="5">
    <source>
        <dbReference type="ARBA" id="ARBA00022729"/>
    </source>
</evidence>
<dbReference type="SUPFAM" id="SSF57586">
    <property type="entry name" value="TNF receptor-like"/>
    <property type="match status" value="4"/>
</dbReference>
<evidence type="ECO:0000256" key="7">
    <source>
        <dbReference type="ARBA" id="ARBA00022989"/>
    </source>
</evidence>
<keyword evidence="6" id="KW-0677">Repeat</keyword>
<feature type="disulfide bond" evidence="12">
    <location>
        <begin position="124"/>
        <end position="142"/>
    </location>
</feature>
<keyword evidence="11" id="KW-0325">Glycoprotein</keyword>
<feature type="repeat" description="TNFR-Cys" evidence="12">
    <location>
        <begin position="37"/>
        <end position="78"/>
    </location>
</feature>
<protein>
    <submittedName>
        <fullName evidence="15">TNR5 factor</fullName>
    </submittedName>
</protein>
<dbReference type="CDD" id="cd13405">
    <property type="entry name" value="TNFRSF14_teleost"/>
    <property type="match status" value="1"/>
</dbReference>
<evidence type="ECO:0000256" key="6">
    <source>
        <dbReference type="ARBA" id="ARBA00022737"/>
    </source>
</evidence>
<dbReference type="GO" id="GO:0050829">
    <property type="term" value="P:defense response to Gram-negative bacterium"/>
    <property type="evidence" value="ECO:0007669"/>
    <property type="project" value="TreeGrafter"/>
</dbReference>
<dbReference type="GO" id="GO:0009897">
    <property type="term" value="C:external side of plasma membrane"/>
    <property type="evidence" value="ECO:0007669"/>
    <property type="project" value="TreeGrafter"/>
</dbReference>
<evidence type="ECO:0000313" key="16">
    <source>
        <dbReference type="Proteomes" id="UP000736164"/>
    </source>
</evidence>
<feature type="transmembrane region" description="Helical" evidence="13">
    <location>
        <begin position="277"/>
        <end position="301"/>
    </location>
</feature>
<dbReference type="AlphaFoldDB" id="A0A8J7TC65"/>
<dbReference type="SMART" id="SM00208">
    <property type="entry name" value="TNFR"/>
    <property type="match status" value="5"/>
</dbReference>
<evidence type="ECO:0000256" key="12">
    <source>
        <dbReference type="PROSITE-ProRule" id="PRU00206"/>
    </source>
</evidence>